<comment type="similarity">
    <text evidence="2">Belongs to the transketolase family.</text>
</comment>
<comment type="caution">
    <text evidence="5">The sequence shown here is derived from an EMBL/GenBank/DDBJ whole genome shotgun (WGS) entry which is preliminary data.</text>
</comment>
<reference evidence="5 6" key="1">
    <citation type="submission" date="2019-07" db="EMBL/GenBank/DDBJ databases">
        <title>Whole genome shotgun sequence of Myxococcus fulvus NBRC 100333.</title>
        <authorList>
            <person name="Hosoyama A."/>
            <person name="Uohara A."/>
            <person name="Ohji S."/>
            <person name="Ichikawa N."/>
        </authorList>
    </citation>
    <scope>NUCLEOTIDE SEQUENCE [LARGE SCALE GENOMIC DNA]</scope>
    <source>
        <strain evidence="5 6">NBRC 100333</strain>
    </source>
</reference>
<protein>
    <submittedName>
        <fullName evidence="5">Transketolase, N-terminal subunit</fullName>
    </submittedName>
</protein>
<comment type="cofactor">
    <cofactor evidence="1">
        <name>thiamine diphosphate</name>
        <dbReference type="ChEBI" id="CHEBI:58937"/>
    </cofactor>
</comment>
<evidence type="ECO:0000259" key="4">
    <source>
        <dbReference type="Pfam" id="PF00456"/>
    </source>
</evidence>
<sequence>MDEDNGPASAGMTPMVQVPLEERARRIRRTILRLAATPVGCHLGGSLSMVELLVVLLGRVMNVRPQEPRWEERDSLILSKGHAAAGLYAALAEFGFIDAEELVQRYNAEGSPYTGHVSAAVPGVEFPTGSLGHGVGLGVGMALGHRLRQRANRVFVICGDGEMGEGSNWEALQIAAQHKLSGLTVLVDRNGGQNDGPTESILSQAALVQRLSAFGLGTVEVDGHDLEALASALEAPAEGPRAIVANTKKGAGVPMLRGKGPHYATFNPEQLKRALASLGEVTP</sequence>
<proteinExistence type="inferred from homology"/>
<dbReference type="InterPro" id="IPR005474">
    <property type="entry name" value="Transketolase_N"/>
</dbReference>
<dbReference type="PANTHER" id="PTHR47514:SF1">
    <property type="entry name" value="TRANSKETOLASE N-TERMINAL SECTION-RELATED"/>
    <property type="match status" value="1"/>
</dbReference>
<evidence type="ECO:0000313" key="6">
    <source>
        <dbReference type="Proteomes" id="UP000321514"/>
    </source>
</evidence>
<evidence type="ECO:0000256" key="2">
    <source>
        <dbReference type="ARBA" id="ARBA00007131"/>
    </source>
</evidence>
<evidence type="ECO:0000256" key="3">
    <source>
        <dbReference type="ARBA" id="ARBA00023052"/>
    </source>
</evidence>
<name>A0A511ST61_MYXFU</name>
<dbReference type="SUPFAM" id="SSF52518">
    <property type="entry name" value="Thiamin diphosphate-binding fold (THDP-binding)"/>
    <property type="match status" value="1"/>
</dbReference>
<accession>A0A511ST61</accession>
<evidence type="ECO:0000256" key="1">
    <source>
        <dbReference type="ARBA" id="ARBA00001964"/>
    </source>
</evidence>
<dbReference type="Pfam" id="PF00456">
    <property type="entry name" value="Transketolase_N"/>
    <property type="match status" value="1"/>
</dbReference>
<organism evidence="5 6">
    <name type="scientific">Myxococcus fulvus</name>
    <dbReference type="NCBI Taxonomy" id="33"/>
    <lineage>
        <taxon>Bacteria</taxon>
        <taxon>Pseudomonadati</taxon>
        <taxon>Myxococcota</taxon>
        <taxon>Myxococcia</taxon>
        <taxon>Myxococcales</taxon>
        <taxon>Cystobacterineae</taxon>
        <taxon>Myxococcaceae</taxon>
        <taxon>Myxococcus</taxon>
    </lineage>
</organism>
<dbReference type="Proteomes" id="UP000321514">
    <property type="component" value="Unassembled WGS sequence"/>
</dbReference>
<keyword evidence="3" id="KW-0786">Thiamine pyrophosphate</keyword>
<dbReference type="InterPro" id="IPR029061">
    <property type="entry name" value="THDP-binding"/>
</dbReference>
<dbReference type="STRING" id="1334629.MFUL124B02_07605"/>
<feature type="domain" description="Transketolase N-terminal" evidence="4">
    <location>
        <begin position="40"/>
        <end position="273"/>
    </location>
</feature>
<gene>
    <name evidence="5" type="ORF">MFU01_01520</name>
</gene>
<evidence type="ECO:0000313" key="5">
    <source>
        <dbReference type="EMBL" id="GEN05115.1"/>
    </source>
</evidence>
<dbReference type="AlphaFoldDB" id="A0A511ST61"/>
<dbReference type="Gene3D" id="3.40.50.970">
    <property type="match status" value="1"/>
</dbReference>
<dbReference type="EMBL" id="BJXR01000005">
    <property type="protein sequence ID" value="GEN05115.1"/>
    <property type="molecule type" value="Genomic_DNA"/>
</dbReference>
<dbReference type="PANTHER" id="PTHR47514">
    <property type="entry name" value="TRANSKETOLASE N-TERMINAL SECTION-RELATED"/>
    <property type="match status" value="1"/>
</dbReference>